<dbReference type="GO" id="GO:0006508">
    <property type="term" value="P:proteolysis"/>
    <property type="evidence" value="ECO:0007669"/>
    <property type="project" value="UniProtKB-KW"/>
</dbReference>
<evidence type="ECO:0000256" key="3">
    <source>
        <dbReference type="ARBA" id="ARBA00022670"/>
    </source>
</evidence>
<dbReference type="EMBL" id="CP027806">
    <property type="protein sequence ID" value="AXJ01849.1"/>
    <property type="molecule type" value="Genomic_DNA"/>
</dbReference>
<dbReference type="AlphaFoldDB" id="A0A345UMZ7"/>
<dbReference type="PANTHER" id="PTHR30237:SF2">
    <property type="entry name" value="MUREIN TETRAPEPTIDE CARBOXYPEPTIDASE"/>
    <property type="match status" value="1"/>
</dbReference>
<dbReference type="RefSeq" id="WP_114985002.1">
    <property type="nucleotide sequence ID" value="NZ_CP027806.1"/>
</dbReference>
<dbReference type="OrthoDB" id="9807329at2"/>
<dbReference type="GO" id="GO:0008236">
    <property type="term" value="F:serine-type peptidase activity"/>
    <property type="evidence" value="ECO:0007669"/>
    <property type="project" value="UniProtKB-KW"/>
</dbReference>
<comment type="similarity">
    <text evidence="1">Belongs to the peptidase S66 family.</text>
</comment>
<feature type="domain" description="LD-carboxypeptidase N-terminal" evidence="7">
    <location>
        <begin position="23"/>
        <end position="138"/>
    </location>
</feature>
<dbReference type="CDD" id="cd07025">
    <property type="entry name" value="Peptidase_S66"/>
    <property type="match status" value="1"/>
</dbReference>
<proteinExistence type="inferred from homology"/>
<dbReference type="Gene3D" id="3.40.50.10740">
    <property type="entry name" value="Class I glutamine amidotransferase-like"/>
    <property type="match status" value="1"/>
</dbReference>
<evidence type="ECO:0000313" key="9">
    <source>
        <dbReference type="EMBL" id="AXJ01849.1"/>
    </source>
</evidence>
<dbReference type="Gene3D" id="3.50.30.60">
    <property type="entry name" value="LD-carboxypeptidase A C-terminal domain-like"/>
    <property type="match status" value="1"/>
</dbReference>
<evidence type="ECO:0000313" key="10">
    <source>
        <dbReference type="Proteomes" id="UP000254808"/>
    </source>
</evidence>
<feature type="active site" description="Charge relay system" evidence="6">
    <location>
        <position position="290"/>
    </location>
</feature>
<dbReference type="Proteomes" id="UP000254808">
    <property type="component" value="Chromosome"/>
</dbReference>
<feature type="domain" description="LD-carboxypeptidase C-terminal" evidence="8">
    <location>
        <begin position="189"/>
        <end position="304"/>
    </location>
</feature>
<protein>
    <submittedName>
        <fullName evidence="9">Muramoyltetrapeptide carboxypeptidase</fullName>
    </submittedName>
</protein>
<dbReference type="GO" id="GO:0004180">
    <property type="term" value="F:carboxypeptidase activity"/>
    <property type="evidence" value="ECO:0007669"/>
    <property type="project" value="UniProtKB-KW"/>
</dbReference>
<evidence type="ECO:0000259" key="7">
    <source>
        <dbReference type="Pfam" id="PF02016"/>
    </source>
</evidence>
<accession>A0A345UMZ7</accession>
<gene>
    <name evidence="9" type="ORF">CYPRO_2607</name>
</gene>
<evidence type="ECO:0000256" key="4">
    <source>
        <dbReference type="ARBA" id="ARBA00022801"/>
    </source>
</evidence>
<evidence type="ECO:0000256" key="1">
    <source>
        <dbReference type="ARBA" id="ARBA00010233"/>
    </source>
</evidence>
<keyword evidence="10" id="KW-1185">Reference proteome</keyword>
<dbReference type="InterPro" id="IPR040449">
    <property type="entry name" value="Peptidase_S66_N"/>
</dbReference>
<dbReference type="KEGG" id="cprv:CYPRO_2607"/>
<dbReference type="InterPro" id="IPR027478">
    <property type="entry name" value="LdcA_N"/>
</dbReference>
<reference evidence="9 10" key="1">
    <citation type="submission" date="2018-03" db="EMBL/GenBank/DDBJ databases">
        <title>Phenotypic and genomic properties of Cyclonatronum proteinivorum gen. nov., sp. nov., a haloalkaliphilic bacteroidete from soda lakes possessing Na+-translocating rhodopsin.</title>
        <authorList>
            <person name="Toshchakov S.V."/>
            <person name="Korzhenkov A."/>
            <person name="Samarov N.I."/>
            <person name="Kublanov I.V."/>
            <person name="Muntyan M.S."/>
            <person name="Sorokin D.Y."/>
        </authorList>
    </citation>
    <scope>NUCLEOTIDE SEQUENCE [LARGE SCALE GENOMIC DNA]</scope>
    <source>
        <strain evidence="9 10">Omega</strain>
    </source>
</reference>
<evidence type="ECO:0000256" key="2">
    <source>
        <dbReference type="ARBA" id="ARBA00022645"/>
    </source>
</evidence>
<evidence type="ECO:0000256" key="6">
    <source>
        <dbReference type="PIRSR" id="PIRSR028757-1"/>
    </source>
</evidence>
<name>A0A345UMZ7_9BACT</name>
<dbReference type="Pfam" id="PF17676">
    <property type="entry name" value="Peptidase_S66C"/>
    <property type="match status" value="1"/>
</dbReference>
<evidence type="ECO:0000256" key="5">
    <source>
        <dbReference type="ARBA" id="ARBA00022825"/>
    </source>
</evidence>
<keyword evidence="3" id="KW-0645">Protease</keyword>
<feature type="active site" description="Charge relay system" evidence="6">
    <location>
        <position position="220"/>
    </location>
</feature>
<keyword evidence="2 9" id="KW-0121">Carboxypeptidase</keyword>
<organism evidence="9 10">
    <name type="scientific">Cyclonatronum proteinivorum</name>
    <dbReference type="NCBI Taxonomy" id="1457365"/>
    <lineage>
        <taxon>Bacteria</taxon>
        <taxon>Pseudomonadati</taxon>
        <taxon>Balneolota</taxon>
        <taxon>Balneolia</taxon>
        <taxon>Balneolales</taxon>
        <taxon>Cyclonatronaceae</taxon>
        <taxon>Cyclonatronum</taxon>
    </lineage>
</organism>
<sequence>MSLSQGKPKPFIPLRPLRKGGTIGVFSPSSPPVAENTAQGVRYLESLGYRVVLSPNYSQHEDYLAGSGEQRAGDLMGLICNDTIDAIFCTRGGFGSFMMLPFLDFEAIRKARKLILGFSDVTALQWAVYAKTGLPSISAGMVATDLSYPARDPQFESFFWELIESGHTNCTFQNTLSHAEEQDGVASCEGISMPGTMSVAAMLLGTKWFPVLENCIPILEDVDEPRHKVEAYLTQLILGGHFAACPAVVFGQFTDASVQGYPEVPELHTIFRRATQKSSLKVLQGIDYGHIPGKISLPLGVPISVSLGSTSILRTRQSIFES</sequence>
<dbReference type="PIRSF" id="PIRSF028757">
    <property type="entry name" value="LD-carboxypeptidase"/>
    <property type="match status" value="1"/>
</dbReference>
<evidence type="ECO:0000259" key="8">
    <source>
        <dbReference type="Pfam" id="PF17676"/>
    </source>
</evidence>
<dbReference type="PANTHER" id="PTHR30237">
    <property type="entry name" value="MURAMOYLTETRAPEPTIDE CARBOXYPEPTIDASE"/>
    <property type="match status" value="1"/>
</dbReference>
<dbReference type="InterPro" id="IPR040921">
    <property type="entry name" value="Peptidase_S66C"/>
</dbReference>
<dbReference type="InterPro" id="IPR003507">
    <property type="entry name" value="S66_fam"/>
</dbReference>
<dbReference type="SUPFAM" id="SSF141986">
    <property type="entry name" value="LD-carboxypeptidase A C-terminal domain-like"/>
    <property type="match status" value="1"/>
</dbReference>
<dbReference type="InterPro" id="IPR027461">
    <property type="entry name" value="Carboxypeptidase_A_C_sf"/>
</dbReference>
<dbReference type="SUPFAM" id="SSF52317">
    <property type="entry name" value="Class I glutamine amidotransferase-like"/>
    <property type="match status" value="1"/>
</dbReference>
<feature type="active site" description="Nucleophile" evidence="6">
    <location>
        <position position="119"/>
    </location>
</feature>
<dbReference type="InterPro" id="IPR029062">
    <property type="entry name" value="Class_I_gatase-like"/>
</dbReference>
<keyword evidence="5" id="KW-0720">Serine protease</keyword>
<dbReference type="Pfam" id="PF02016">
    <property type="entry name" value="Peptidase_S66"/>
    <property type="match status" value="1"/>
</dbReference>
<keyword evidence="4" id="KW-0378">Hydrolase</keyword>